<dbReference type="InterPro" id="IPR036388">
    <property type="entry name" value="WH-like_DNA-bd_sf"/>
</dbReference>
<dbReference type="PANTHER" id="PTHR30319:SF1">
    <property type="entry name" value="TRANSCRIPTIONAL REPRESSOR PAAX"/>
    <property type="match status" value="1"/>
</dbReference>
<dbReference type="Gene3D" id="1.10.10.10">
    <property type="entry name" value="Winged helix-like DNA-binding domain superfamily/Winged helix DNA-binding domain"/>
    <property type="match status" value="1"/>
</dbReference>
<dbReference type="PANTHER" id="PTHR30319">
    <property type="entry name" value="PHENYLACETIC ACID REGULATOR-RELATED TRANSCRIPTIONAL REPRESSOR"/>
    <property type="match status" value="1"/>
</dbReference>
<dbReference type="GO" id="GO:0006351">
    <property type="term" value="P:DNA-templated transcription"/>
    <property type="evidence" value="ECO:0007669"/>
    <property type="project" value="TreeGrafter"/>
</dbReference>
<evidence type="ECO:0000259" key="1">
    <source>
        <dbReference type="Pfam" id="PF20803"/>
    </source>
</evidence>
<gene>
    <name evidence="2" type="ORF">A3I48_02835</name>
</gene>
<proteinExistence type="predicted"/>
<accession>A0A1F5MI66</accession>
<evidence type="ECO:0000313" key="2">
    <source>
        <dbReference type="EMBL" id="OGE65071.1"/>
    </source>
</evidence>
<name>A0A1F5MI66_9BACT</name>
<dbReference type="SUPFAM" id="SSF46785">
    <property type="entry name" value="Winged helix' DNA-binding domain"/>
    <property type="match status" value="1"/>
</dbReference>
<comment type="caution">
    <text evidence="2">The sequence shown here is derived from an EMBL/GenBank/DDBJ whole genome shotgun (WGS) entry which is preliminary data.</text>
</comment>
<sequence>MIKKNSLSYFLLLGLEKSIQSGVLLMDFAYNSHLYVYPGRDPREINYGALYQAVRDLREKGFIETGKDGRKILLKLTETGRQEAIIRKLLTEEVWDGKWRVAIFDIPEKHKKLRHALRRKLREWEFTPWQKSVWISKKDLVNPLRNFINEIDISQWVKVFKAEDIKL</sequence>
<dbReference type="Pfam" id="PF20803">
    <property type="entry name" value="PaaX_M"/>
    <property type="match status" value="1"/>
</dbReference>
<organism evidence="2 3">
    <name type="scientific">Candidatus Daviesbacteria bacterium RIFCSPLOWO2_02_FULL_36_7</name>
    <dbReference type="NCBI Taxonomy" id="1797792"/>
    <lineage>
        <taxon>Bacteria</taxon>
        <taxon>Candidatus Daviesiibacteriota</taxon>
    </lineage>
</organism>
<evidence type="ECO:0000313" key="3">
    <source>
        <dbReference type="Proteomes" id="UP000178859"/>
    </source>
</evidence>
<reference evidence="2 3" key="1">
    <citation type="journal article" date="2016" name="Nat. Commun.">
        <title>Thousands of microbial genomes shed light on interconnected biogeochemical processes in an aquifer system.</title>
        <authorList>
            <person name="Anantharaman K."/>
            <person name="Brown C.T."/>
            <person name="Hug L.A."/>
            <person name="Sharon I."/>
            <person name="Castelle C.J."/>
            <person name="Probst A.J."/>
            <person name="Thomas B.C."/>
            <person name="Singh A."/>
            <person name="Wilkins M.J."/>
            <person name="Karaoz U."/>
            <person name="Brodie E.L."/>
            <person name="Williams K.H."/>
            <person name="Hubbard S.S."/>
            <person name="Banfield J.F."/>
        </authorList>
    </citation>
    <scope>NUCLEOTIDE SEQUENCE [LARGE SCALE GENOMIC DNA]</scope>
</reference>
<feature type="domain" description="Transcriptional repressor PaaX-like central Cas2-like" evidence="1">
    <location>
        <begin position="93"/>
        <end position="164"/>
    </location>
</feature>
<dbReference type="InterPro" id="IPR036390">
    <property type="entry name" value="WH_DNA-bd_sf"/>
</dbReference>
<dbReference type="Proteomes" id="UP000178859">
    <property type="component" value="Unassembled WGS sequence"/>
</dbReference>
<dbReference type="AlphaFoldDB" id="A0A1F5MI66"/>
<dbReference type="Gene3D" id="3.30.70.2650">
    <property type="match status" value="1"/>
</dbReference>
<dbReference type="EMBL" id="MFDT01000004">
    <property type="protein sequence ID" value="OGE65071.1"/>
    <property type="molecule type" value="Genomic_DNA"/>
</dbReference>
<dbReference type="InterPro" id="IPR048846">
    <property type="entry name" value="PaaX-like_central"/>
</dbReference>
<protein>
    <recommendedName>
        <fullName evidence="1">Transcriptional repressor PaaX-like central Cas2-like domain-containing protein</fullName>
    </recommendedName>
</protein>